<dbReference type="InterPro" id="IPR050615">
    <property type="entry name" value="ATP-dep_DNA_Helicase"/>
</dbReference>
<organism evidence="13 14">
    <name type="scientific">Haloarchaeobius amylolyticus</name>
    <dbReference type="NCBI Taxonomy" id="1198296"/>
    <lineage>
        <taxon>Archaea</taxon>
        <taxon>Methanobacteriati</taxon>
        <taxon>Methanobacteriota</taxon>
        <taxon>Stenosarchaea group</taxon>
        <taxon>Halobacteria</taxon>
        <taxon>Halobacteriales</taxon>
        <taxon>Halorubellaceae</taxon>
        <taxon>Haloarchaeobius</taxon>
    </lineage>
</organism>
<evidence type="ECO:0000256" key="3">
    <source>
        <dbReference type="ARBA" id="ARBA00022801"/>
    </source>
</evidence>
<comment type="catalytic activity">
    <reaction evidence="7">
        <text>Couples ATP hydrolysis with the unwinding of duplex DNA by translocating in the 3'-5' direction.</text>
        <dbReference type="EC" id="5.6.2.4"/>
    </reaction>
</comment>
<evidence type="ECO:0000256" key="10">
    <source>
        <dbReference type="SAM" id="MobiDB-lite"/>
    </source>
</evidence>
<comment type="similarity">
    <text evidence="1">Belongs to the helicase family. RAD25/XPB subfamily.</text>
</comment>
<keyword evidence="14" id="KW-1185">Reference proteome</keyword>
<dbReference type="GO" id="GO:0005524">
    <property type="term" value="F:ATP binding"/>
    <property type="evidence" value="ECO:0007669"/>
    <property type="project" value="UniProtKB-KW"/>
</dbReference>
<name>A0ABD6BD09_9EURY</name>
<evidence type="ECO:0000256" key="2">
    <source>
        <dbReference type="ARBA" id="ARBA00022741"/>
    </source>
</evidence>
<gene>
    <name evidence="13" type="ORF">ACFR99_00395</name>
</gene>
<comment type="caution">
    <text evidence="13">The sequence shown here is derived from an EMBL/GenBank/DDBJ whole genome shotgun (WGS) entry which is preliminary data.</text>
</comment>
<dbReference type="PROSITE" id="PS51194">
    <property type="entry name" value="HELICASE_CTER"/>
    <property type="match status" value="1"/>
</dbReference>
<feature type="domain" description="Helicase ATP-binding" evidence="11">
    <location>
        <begin position="124"/>
        <end position="268"/>
    </location>
</feature>
<dbReference type="InterPro" id="IPR014001">
    <property type="entry name" value="Helicase_ATP-bd"/>
</dbReference>
<feature type="domain" description="Helicase C-terminal" evidence="12">
    <location>
        <begin position="377"/>
        <end position="506"/>
    </location>
</feature>
<dbReference type="InterPro" id="IPR027417">
    <property type="entry name" value="P-loop_NTPase"/>
</dbReference>
<keyword evidence="6" id="KW-0413">Isomerase</keyword>
<dbReference type="Pfam" id="PF18458">
    <property type="entry name" value="XPB_DRD"/>
    <property type="match status" value="1"/>
</dbReference>
<dbReference type="InterPro" id="IPR006935">
    <property type="entry name" value="Helicase/UvrB_N"/>
</dbReference>
<dbReference type="Pfam" id="PF16203">
    <property type="entry name" value="ERCC3_RAD25_C"/>
    <property type="match status" value="1"/>
</dbReference>
<keyword evidence="5" id="KW-0067">ATP-binding</keyword>
<keyword evidence="4 13" id="KW-0347">Helicase</keyword>
<evidence type="ECO:0000256" key="1">
    <source>
        <dbReference type="ARBA" id="ARBA00006637"/>
    </source>
</evidence>
<evidence type="ECO:0000259" key="11">
    <source>
        <dbReference type="PROSITE" id="PS51192"/>
    </source>
</evidence>
<evidence type="ECO:0000313" key="14">
    <source>
        <dbReference type="Proteomes" id="UP001597076"/>
    </source>
</evidence>
<evidence type="ECO:0000256" key="7">
    <source>
        <dbReference type="ARBA" id="ARBA00034617"/>
    </source>
</evidence>
<dbReference type="Gene3D" id="6.10.140.1180">
    <property type="match status" value="1"/>
</dbReference>
<dbReference type="InterPro" id="IPR001650">
    <property type="entry name" value="Helicase_C-like"/>
</dbReference>
<dbReference type="GO" id="GO:0043138">
    <property type="term" value="F:3'-5' DNA helicase activity"/>
    <property type="evidence" value="ECO:0007669"/>
    <property type="project" value="UniProtKB-EC"/>
</dbReference>
<dbReference type="PANTHER" id="PTHR11274">
    <property type="entry name" value="RAD25/XP-B DNA REPAIR HELICASE"/>
    <property type="match status" value="1"/>
</dbReference>
<reference evidence="13 14" key="1">
    <citation type="journal article" date="2019" name="Int. J. Syst. Evol. Microbiol.">
        <title>The Global Catalogue of Microorganisms (GCM) 10K type strain sequencing project: providing services to taxonomists for standard genome sequencing and annotation.</title>
        <authorList>
            <consortium name="The Broad Institute Genomics Platform"/>
            <consortium name="The Broad Institute Genome Sequencing Center for Infectious Disease"/>
            <person name="Wu L."/>
            <person name="Ma J."/>
        </authorList>
    </citation>
    <scope>NUCLEOTIDE SEQUENCE [LARGE SCALE GENOMIC DNA]</scope>
    <source>
        <strain evidence="13 14">CGMCC 1.12230</strain>
    </source>
</reference>
<dbReference type="SUPFAM" id="SSF52540">
    <property type="entry name" value="P-loop containing nucleoside triphosphate hydrolases"/>
    <property type="match status" value="2"/>
</dbReference>
<protein>
    <recommendedName>
        <fullName evidence="8">DNA 3'-5' helicase</fullName>
        <ecNumber evidence="8">5.6.2.4</ecNumber>
    </recommendedName>
</protein>
<dbReference type="SMART" id="SM00487">
    <property type="entry name" value="DEXDc"/>
    <property type="match status" value="1"/>
</dbReference>
<dbReference type="Pfam" id="PF04851">
    <property type="entry name" value="ResIII"/>
    <property type="match status" value="1"/>
</dbReference>
<keyword evidence="2" id="KW-0547">Nucleotide-binding</keyword>
<evidence type="ECO:0000256" key="6">
    <source>
        <dbReference type="ARBA" id="ARBA00023235"/>
    </source>
</evidence>
<dbReference type="CDD" id="cd18789">
    <property type="entry name" value="SF2_C_XPB"/>
    <property type="match status" value="1"/>
</dbReference>
<accession>A0ABD6BD09</accession>
<evidence type="ECO:0000256" key="9">
    <source>
        <dbReference type="ARBA" id="ARBA00048988"/>
    </source>
</evidence>
<dbReference type="InterPro" id="IPR032438">
    <property type="entry name" value="ERCC3_RAD25_C"/>
</dbReference>
<dbReference type="RefSeq" id="WP_390283199.1">
    <property type="nucleotide sequence ID" value="NZ_JBHUDI010000001.1"/>
</dbReference>
<evidence type="ECO:0000259" key="12">
    <source>
        <dbReference type="PROSITE" id="PS51194"/>
    </source>
</evidence>
<keyword evidence="3" id="KW-0378">Hydrolase</keyword>
<dbReference type="SMART" id="SM00490">
    <property type="entry name" value="HELICc"/>
    <property type="match status" value="1"/>
</dbReference>
<dbReference type="PROSITE" id="PS51192">
    <property type="entry name" value="HELICASE_ATP_BIND_1"/>
    <property type="match status" value="1"/>
</dbReference>
<proteinExistence type="inferred from homology"/>
<dbReference type="InterPro" id="IPR040699">
    <property type="entry name" value="XPB_DRD"/>
</dbReference>
<dbReference type="CDD" id="cd17926">
    <property type="entry name" value="DEXHc_RE"/>
    <property type="match status" value="1"/>
</dbReference>
<dbReference type="GO" id="GO:0016787">
    <property type="term" value="F:hydrolase activity"/>
    <property type="evidence" value="ECO:0007669"/>
    <property type="project" value="UniProtKB-KW"/>
</dbReference>
<dbReference type="Gene3D" id="3.40.1170.30">
    <property type="match status" value="1"/>
</dbReference>
<feature type="region of interest" description="Disordered" evidence="10">
    <location>
        <begin position="183"/>
        <end position="203"/>
    </location>
</feature>
<evidence type="ECO:0000256" key="8">
    <source>
        <dbReference type="ARBA" id="ARBA00034808"/>
    </source>
</evidence>
<dbReference type="PANTHER" id="PTHR11274:SF0">
    <property type="entry name" value="GENERAL TRANSCRIPTION AND DNA REPAIR FACTOR IIH HELICASE SUBUNIT XPB"/>
    <property type="match status" value="1"/>
</dbReference>
<evidence type="ECO:0000256" key="4">
    <source>
        <dbReference type="ARBA" id="ARBA00022806"/>
    </source>
</evidence>
<evidence type="ECO:0000313" key="13">
    <source>
        <dbReference type="EMBL" id="MFD1562033.1"/>
    </source>
</evidence>
<dbReference type="Gene3D" id="3.40.50.300">
    <property type="entry name" value="P-loop containing nucleotide triphosphate hydrolases"/>
    <property type="match status" value="2"/>
</dbReference>
<comment type="catalytic activity">
    <reaction evidence="9">
        <text>ATP + H2O = ADP + phosphate + H(+)</text>
        <dbReference type="Rhea" id="RHEA:13065"/>
        <dbReference type="ChEBI" id="CHEBI:15377"/>
        <dbReference type="ChEBI" id="CHEBI:15378"/>
        <dbReference type="ChEBI" id="CHEBI:30616"/>
        <dbReference type="ChEBI" id="CHEBI:43474"/>
        <dbReference type="ChEBI" id="CHEBI:456216"/>
        <dbReference type="EC" id="5.6.2.4"/>
    </reaction>
</comment>
<evidence type="ECO:0000256" key="5">
    <source>
        <dbReference type="ARBA" id="ARBA00022840"/>
    </source>
</evidence>
<dbReference type="EMBL" id="JBHUDI010000001">
    <property type="protein sequence ID" value="MFD1562033.1"/>
    <property type="molecule type" value="Genomic_DNA"/>
</dbReference>
<dbReference type="Proteomes" id="UP001597076">
    <property type="component" value="Unassembled WGS sequence"/>
</dbReference>
<dbReference type="EC" id="5.6.2.4" evidence="8"/>
<sequence>MCILPRLCSVTRASTDDTTAIELRYEDGTVRIDGFEASSVPPSSLQATVPELETDPRTDGWRLPAGRYAALRAALAGTSAPIDDRVLELEPMPSLASAYELRDYQQTALEAWLETDRWADGPTPESVGQAPAGVLELPTGSGKTVIALKAIERLSTPTLVVVPTIDLLEQWQRELEREFGIPESNADSGARRATASSDGVPIGRFGGGEQRLEPITVSTYDSAYLKADSVGDRFGCVIFDEAHHLGGEGYREIARLLAAPARLGLTATFERPDGAHEVIEELVGPLVYRVDVDSLAGEHLADYDIKRLEVSLTPEERQEYERNQNVFTSYLAKSGIDMQSGSDYQELVKRSGNDPEAREALLARQRAREIMLGSDAKLEALAEVLDEHRDERIIVFTAHNDLAYNVSERFLIPTITHQTGATERREILERFREGTYTRIATSNVLDEGVDVPDANVAVVLSGSGSEREFTQRLGRILRPTANGNRALLYEVVSQGTGEERVADRRR</sequence>
<dbReference type="AlphaFoldDB" id="A0ABD6BD09"/>